<sequence>MKGFSIGVTAVYINEATMPLLEEYDSAEPIGDETDVNNRQVGEEEVHGGVEVGVRDDGQDDEKVPEHCDQARRADPKTLLCRLLEEASVFVLNTEINVKSDRCFLMQMVTEAEAQAWDSLD</sequence>
<feature type="region of interest" description="Disordered" evidence="1">
    <location>
        <begin position="43"/>
        <end position="69"/>
    </location>
</feature>
<dbReference type="EMBL" id="KN122527">
    <property type="protein sequence ID" value="KFO29962.1"/>
    <property type="molecule type" value="Genomic_DNA"/>
</dbReference>
<organism evidence="2 3">
    <name type="scientific">Fukomys damarensis</name>
    <name type="common">Damaraland mole rat</name>
    <name type="synonym">Cryptomys damarensis</name>
    <dbReference type="NCBI Taxonomy" id="885580"/>
    <lineage>
        <taxon>Eukaryota</taxon>
        <taxon>Metazoa</taxon>
        <taxon>Chordata</taxon>
        <taxon>Craniata</taxon>
        <taxon>Vertebrata</taxon>
        <taxon>Euteleostomi</taxon>
        <taxon>Mammalia</taxon>
        <taxon>Eutheria</taxon>
        <taxon>Euarchontoglires</taxon>
        <taxon>Glires</taxon>
        <taxon>Rodentia</taxon>
        <taxon>Hystricomorpha</taxon>
        <taxon>Bathyergidae</taxon>
        <taxon>Fukomys</taxon>
    </lineage>
</organism>
<protein>
    <submittedName>
        <fullName evidence="2">Uncharacterized protein</fullName>
    </submittedName>
</protein>
<accession>A0A091DFV8</accession>
<name>A0A091DFV8_FUKDA</name>
<dbReference type="Proteomes" id="UP000028990">
    <property type="component" value="Unassembled WGS sequence"/>
</dbReference>
<dbReference type="AlphaFoldDB" id="A0A091DFV8"/>
<reference evidence="2 3" key="1">
    <citation type="submission" date="2013-11" db="EMBL/GenBank/DDBJ databases">
        <title>The Damaraland mole rat (Fukomys damarensis) genome and evolution of African mole rats.</title>
        <authorList>
            <person name="Gladyshev V.N."/>
            <person name="Fang X."/>
        </authorList>
    </citation>
    <scope>NUCLEOTIDE SEQUENCE [LARGE SCALE GENOMIC DNA]</scope>
    <source>
        <tissue evidence="2">Liver</tissue>
    </source>
</reference>
<keyword evidence="3" id="KW-1185">Reference proteome</keyword>
<evidence type="ECO:0000313" key="2">
    <source>
        <dbReference type="EMBL" id="KFO29962.1"/>
    </source>
</evidence>
<evidence type="ECO:0000256" key="1">
    <source>
        <dbReference type="SAM" id="MobiDB-lite"/>
    </source>
</evidence>
<evidence type="ECO:0000313" key="3">
    <source>
        <dbReference type="Proteomes" id="UP000028990"/>
    </source>
</evidence>
<proteinExistence type="predicted"/>
<gene>
    <name evidence="2" type="ORF">H920_08623</name>
</gene>